<name>A0A8S9H7D9_BRACR</name>
<comment type="caution">
    <text evidence="1">The sequence shown here is derived from an EMBL/GenBank/DDBJ whole genome shotgun (WGS) entry which is preliminary data.</text>
</comment>
<protein>
    <submittedName>
        <fullName evidence="1">Uncharacterized protein</fullName>
    </submittedName>
</protein>
<reference evidence="1" key="1">
    <citation type="submission" date="2019-12" db="EMBL/GenBank/DDBJ databases">
        <title>Genome sequencing and annotation of Brassica cretica.</title>
        <authorList>
            <person name="Studholme D.J."/>
            <person name="Sarris P.F."/>
        </authorList>
    </citation>
    <scope>NUCLEOTIDE SEQUENCE</scope>
    <source>
        <strain evidence="1">PFS-001/15</strain>
        <tissue evidence="1">Leaf</tissue>
    </source>
</reference>
<proteinExistence type="predicted"/>
<dbReference type="Proteomes" id="UP000712281">
    <property type="component" value="Unassembled WGS sequence"/>
</dbReference>
<dbReference type="AlphaFoldDB" id="A0A8S9H7D9"/>
<gene>
    <name evidence="1" type="ORF">F2Q68_00033418</name>
</gene>
<organism evidence="1 2">
    <name type="scientific">Brassica cretica</name>
    <name type="common">Mustard</name>
    <dbReference type="NCBI Taxonomy" id="69181"/>
    <lineage>
        <taxon>Eukaryota</taxon>
        <taxon>Viridiplantae</taxon>
        <taxon>Streptophyta</taxon>
        <taxon>Embryophyta</taxon>
        <taxon>Tracheophyta</taxon>
        <taxon>Spermatophyta</taxon>
        <taxon>Magnoliopsida</taxon>
        <taxon>eudicotyledons</taxon>
        <taxon>Gunneridae</taxon>
        <taxon>Pentapetalae</taxon>
        <taxon>rosids</taxon>
        <taxon>malvids</taxon>
        <taxon>Brassicales</taxon>
        <taxon>Brassicaceae</taxon>
        <taxon>Brassiceae</taxon>
        <taxon>Brassica</taxon>
    </lineage>
</organism>
<accession>A0A8S9H7D9</accession>
<evidence type="ECO:0000313" key="1">
    <source>
        <dbReference type="EMBL" id="KAF2553749.1"/>
    </source>
</evidence>
<evidence type="ECO:0000313" key="2">
    <source>
        <dbReference type="Proteomes" id="UP000712281"/>
    </source>
</evidence>
<sequence length="62" mass="7660">MRKILCFAIDRYGECYIDRFWASNIDRYGEDYIDQCAVRIDEQLRDKHTKQRTQVEKEVRRD</sequence>
<dbReference type="EMBL" id="QGKW02001988">
    <property type="protein sequence ID" value="KAF2553749.1"/>
    <property type="molecule type" value="Genomic_DNA"/>
</dbReference>